<evidence type="ECO:0000256" key="4">
    <source>
        <dbReference type="ARBA" id="ARBA00022927"/>
    </source>
</evidence>
<dbReference type="PANTHER" id="PTHR43386:SF1">
    <property type="entry name" value="D,D-DIPEPTIDE TRANSPORT SYSTEM PERMEASE PROTEIN DDPC-RELATED"/>
    <property type="match status" value="1"/>
</dbReference>
<name>A0ABW3YVQ2_MYCRA</name>
<evidence type="ECO:0000313" key="7">
    <source>
        <dbReference type="Proteomes" id="UP001597173"/>
    </source>
</evidence>
<reference evidence="7" key="1">
    <citation type="journal article" date="2019" name="Int. J. Syst. Evol. Microbiol.">
        <title>The Global Catalogue of Microorganisms (GCM) 10K type strain sequencing project: providing services to taxonomists for standard genome sequencing and annotation.</title>
        <authorList>
            <consortium name="The Broad Institute Genomics Platform"/>
            <consortium name="The Broad Institute Genome Sequencing Center for Infectious Disease"/>
            <person name="Wu L."/>
            <person name="Ma J."/>
        </authorList>
    </citation>
    <scope>NUCLEOTIDE SEQUENCE [LARGE SCALE GENOMIC DNA]</scope>
    <source>
        <strain evidence="7">CCUG 55609</strain>
    </source>
</reference>
<evidence type="ECO:0000256" key="2">
    <source>
        <dbReference type="ARBA" id="ARBA00022448"/>
    </source>
</evidence>
<evidence type="ECO:0000256" key="1">
    <source>
        <dbReference type="ARBA" id="ARBA00004651"/>
    </source>
</evidence>
<protein>
    <submittedName>
        <fullName evidence="6">Uncharacterized protein</fullName>
    </submittedName>
</protein>
<keyword evidence="5" id="KW-0472">Membrane</keyword>
<sequence length="72" mass="7697">MSASKEAGLSFLGVGVQPPTASLGRMIGDGRDHLVNAWWISGVPALVIVAITLLFQIIGDALRDHVDEWRNG</sequence>
<gene>
    <name evidence="6" type="ORF">ACFQ33_08890</name>
</gene>
<feature type="transmembrane region" description="Helical" evidence="5">
    <location>
        <begin position="34"/>
        <end position="55"/>
    </location>
</feature>
<dbReference type="RefSeq" id="WP_374837478.1">
    <property type="nucleotide sequence ID" value="NZ_JBHEEW010000005.1"/>
</dbReference>
<dbReference type="EMBL" id="JBHTNF010000004">
    <property type="protein sequence ID" value="MFD1328007.1"/>
    <property type="molecule type" value="Genomic_DNA"/>
</dbReference>
<dbReference type="InterPro" id="IPR050366">
    <property type="entry name" value="BP-dependent_transpt_permease"/>
</dbReference>
<keyword evidence="2" id="KW-0813">Transport</keyword>
<keyword evidence="7" id="KW-1185">Reference proteome</keyword>
<dbReference type="Proteomes" id="UP001597173">
    <property type="component" value="Unassembled WGS sequence"/>
</dbReference>
<proteinExistence type="predicted"/>
<dbReference type="PANTHER" id="PTHR43386">
    <property type="entry name" value="OLIGOPEPTIDE TRANSPORT SYSTEM PERMEASE PROTEIN APPC"/>
    <property type="match status" value="1"/>
</dbReference>
<comment type="caution">
    <text evidence="6">The sequence shown here is derived from an EMBL/GenBank/DDBJ whole genome shotgun (WGS) entry which is preliminary data.</text>
</comment>
<keyword evidence="5" id="KW-0812">Transmembrane</keyword>
<organism evidence="6 7">
    <name type="scientific">Mycoplana ramosa</name>
    <name type="common">Mycoplana bullata</name>
    <dbReference type="NCBI Taxonomy" id="40837"/>
    <lineage>
        <taxon>Bacteria</taxon>
        <taxon>Pseudomonadati</taxon>
        <taxon>Pseudomonadota</taxon>
        <taxon>Alphaproteobacteria</taxon>
        <taxon>Hyphomicrobiales</taxon>
        <taxon>Rhizobiaceae</taxon>
        <taxon>Mycoplana</taxon>
    </lineage>
</organism>
<keyword evidence="5" id="KW-1133">Transmembrane helix</keyword>
<keyword evidence="4" id="KW-0653">Protein transport</keyword>
<accession>A0ABW3YVQ2</accession>
<evidence type="ECO:0000313" key="6">
    <source>
        <dbReference type="EMBL" id="MFD1328007.1"/>
    </source>
</evidence>
<comment type="subcellular location">
    <subcellularLocation>
        <location evidence="1">Cell membrane</location>
        <topology evidence="1">Multi-pass membrane protein</topology>
    </subcellularLocation>
</comment>
<evidence type="ECO:0000256" key="3">
    <source>
        <dbReference type="ARBA" id="ARBA00022856"/>
    </source>
</evidence>
<keyword evidence="3" id="KW-0571">Peptide transport</keyword>
<evidence type="ECO:0000256" key="5">
    <source>
        <dbReference type="SAM" id="Phobius"/>
    </source>
</evidence>